<reference evidence="1 2" key="1">
    <citation type="journal article" date="2022" name="New Phytol.">
        <title>Ecological generalism drives hyperdiversity of secondary metabolite gene clusters in xylarialean endophytes.</title>
        <authorList>
            <person name="Franco M.E.E."/>
            <person name="Wisecaver J.H."/>
            <person name="Arnold A.E."/>
            <person name="Ju Y.M."/>
            <person name="Slot J.C."/>
            <person name="Ahrendt S."/>
            <person name="Moore L.P."/>
            <person name="Eastman K.E."/>
            <person name="Scott K."/>
            <person name="Konkel Z."/>
            <person name="Mondo S.J."/>
            <person name="Kuo A."/>
            <person name="Hayes R.D."/>
            <person name="Haridas S."/>
            <person name="Andreopoulos B."/>
            <person name="Riley R."/>
            <person name="LaButti K."/>
            <person name="Pangilinan J."/>
            <person name="Lipzen A."/>
            <person name="Amirebrahimi M."/>
            <person name="Yan J."/>
            <person name="Adam C."/>
            <person name="Keymanesh K."/>
            <person name="Ng V."/>
            <person name="Louie K."/>
            <person name="Northen T."/>
            <person name="Drula E."/>
            <person name="Henrissat B."/>
            <person name="Hsieh H.M."/>
            <person name="Youens-Clark K."/>
            <person name="Lutzoni F."/>
            <person name="Miadlikowska J."/>
            <person name="Eastwood D.C."/>
            <person name="Hamelin R.C."/>
            <person name="Grigoriev I.V."/>
            <person name="U'Ren J.M."/>
        </authorList>
    </citation>
    <scope>NUCLEOTIDE SEQUENCE [LARGE SCALE GENOMIC DNA]</scope>
    <source>
        <strain evidence="1 2">ER1909</strain>
    </source>
</reference>
<accession>A0ACC0D9J8</accession>
<name>A0ACC0D9J8_9PEZI</name>
<sequence length="544" mass="60371">MPPAPPTCAARIIRNEPLKNGWGLALDGDTNNMVNRVKKYAKDCYVLQIDRTRAVDASSLSSAIFWEHRHLPRPLIVSTPTANYGSLFCTDKKKFNENLKDIHQHPMFGPMREREFTIWPVLVPQSKSSSDDESGQWVTIIMRTRVNVVTTGGFGHEVTDIAIVDPFQKKREPRRQWIEKKLASILAQGEIGFPETAKRRDMLTEDVNDKWATGYVSYAICREFLRRLKVLTRRRDGTKHVPIEFLWDKFEEYFNLDTYRESLMAACAHQTIEKSDYRVRMSIDVPSVPSEPEEGKKKKTNYHNSKALSHPNAERDVPDEEYSVALRRASISIKEESDSDKSEEGDSDSNEAGSHKPSSSKSSSSKPDSDESEEDTSDVDTLVSPRTIVNKPAGEKSVQAIPPSSASSSHSAHPNAEDANMGLPDYEDEYATDAHTTDTEMSDAGRLRLGSVGPESTELTLPGLETQTVIASKTTSVVDFGHGNEGERPQKHSLEDAAEGSAASKKPKTAGEDLFLFGDDGENVDMDVDDKPVGPVAPTPETSN</sequence>
<organism evidence="1 2">
    <name type="scientific">Hypoxylon rubiginosum</name>
    <dbReference type="NCBI Taxonomy" id="110542"/>
    <lineage>
        <taxon>Eukaryota</taxon>
        <taxon>Fungi</taxon>
        <taxon>Dikarya</taxon>
        <taxon>Ascomycota</taxon>
        <taxon>Pezizomycotina</taxon>
        <taxon>Sordariomycetes</taxon>
        <taxon>Xylariomycetidae</taxon>
        <taxon>Xylariales</taxon>
        <taxon>Hypoxylaceae</taxon>
        <taxon>Hypoxylon</taxon>
    </lineage>
</organism>
<evidence type="ECO:0000313" key="2">
    <source>
        <dbReference type="Proteomes" id="UP001497680"/>
    </source>
</evidence>
<keyword evidence="2" id="KW-1185">Reference proteome</keyword>
<dbReference type="Proteomes" id="UP001497680">
    <property type="component" value="Unassembled WGS sequence"/>
</dbReference>
<protein>
    <submittedName>
        <fullName evidence="1">Uncharacterized protein</fullName>
    </submittedName>
</protein>
<dbReference type="EMBL" id="MU394297">
    <property type="protein sequence ID" value="KAI6089195.1"/>
    <property type="molecule type" value="Genomic_DNA"/>
</dbReference>
<proteinExistence type="predicted"/>
<comment type="caution">
    <text evidence="1">The sequence shown here is derived from an EMBL/GenBank/DDBJ whole genome shotgun (WGS) entry which is preliminary data.</text>
</comment>
<gene>
    <name evidence="1" type="ORF">F4821DRAFT_276390</name>
</gene>
<evidence type="ECO:0000313" key="1">
    <source>
        <dbReference type="EMBL" id="KAI6089195.1"/>
    </source>
</evidence>